<dbReference type="Proteomes" id="UP000315995">
    <property type="component" value="Chromosome"/>
</dbReference>
<dbReference type="Pfam" id="PF13401">
    <property type="entry name" value="AAA_22"/>
    <property type="match status" value="1"/>
</dbReference>
<feature type="transmembrane region" description="Helical" evidence="2">
    <location>
        <begin position="413"/>
        <end position="434"/>
    </location>
</feature>
<keyword evidence="1" id="KW-0175">Coiled coil</keyword>
<feature type="domain" description="ORC1/DEAH AAA+ ATPase" evidence="4">
    <location>
        <begin position="573"/>
        <end position="685"/>
    </location>
</feature>
<keyword evidence="6" id="KW-1185">Reference proteome</keyword>
<dbReference type="RefSeq" id="WP_141195944.1">
    <property type="nucleotide sequence ID" value="NZ_CP041186.1"/>
</dbReference>
<dbReference type="Gene3D" id="3.40.50.300">
    <property type="entry name" value="P-loop containing nucleotide triphosphate hydrolases"/>
    <property type="match status" value="1"/>
</dbReference>
<evidence type="ECO:0000256" key="3">
    <source>
        <dbReference type="SAM" id="SignalP"/>
    </source>
</evidence>
<keyword evidence="2" id="KW-1133">Transmembrane helix</keyword>
<dbReference type="InterPro" id="IPR049945">
    <property type="entry name" value="AAA_22"/>
</dbReference>
<feature type="transmembrane region" description="Helical" evidence="2">
    <location>
        <begin position="242"/>
        <end position="272"/>
    </location>
</feature>
<organism evidence="5 6">
    <name type="scientific">Persicimonas caeni</name>
    <dbReference type="NCBI Taxonomy" id="2292766"/>
    <lineage>
        <taxon>Bacteria</taxon>
        <taxon>Deltaproteobacteria</taxon>
        <taxon>Bradymonadales</taxon>
        <taxon>Bradymonadaceae</taxon>
        <taxon>Persicimonas</taxon>
    </lineage>
</organism>
<dbReference type="GO" id="GO:0016887">
    <property type="term" value="F:ATP hydrolysis activity"/>
    <property type="evidence" value="ECO:0007669"/>
    <property type="project" value="InterPro"/>
</dbReference>
<protein>
    <recommendedName>
        <fullName evidence="4">ORC1/DEAH AAA+ ATPase domain-containing protein</fullName>
    </recommendedName>
</protein>
<feature type="transmembrane region" description="Helical" evidence="2">
    <location>
        <begin position="321"/>
        <end position="342"/>
    </location>
</feature>
<reference evidence="5 6" key="1">
    <citation type="submission" date="2019-06" db="EMBL/GenBank/DDBJ databases">
        <title>Persicimonas caeni gen. nov., sp. nov., a predatory bacterium isolated from solar saltern.</title>
        <authorList>
            <person name="Wang S."/>
        </authorList>
    </citation>
    <scope>NUCLEOTIDE SEQUENCE [LARGE SCALE GENOMIC DNA]</scope>
    <source>
        <strain evidence="5 6">YN101</strain>
    </source>
</reference>
<feature type="transmembrane region" description="Helical" evidence="2">
    <location>
        <begin position="384"/>
        <end position="401"/>
    </location>
</feature>
<evidence type="ECO:0000256" key="2">
    <source>
        <dbReference type="SAM" id="Phobius"/>
    </source>
</evidence>
<sequence>MTSRLFILLALLATLLAGPSAGFAQGIEGPAAEITRETQRQLRSFSEQKANVLERIDALAEQPTEKERRSEVDPVFDDLVELRARVHEEFREALVEAKAADEPVREARAALEAARADLEVERSREEQLGGSPVWKERVAAAKAEVAESERELERARAVHEARQERVREYRSHITFFPETISPLLEKISAPKRAEFFAIDDEDNWREATLGVKNGLRTITARAHGRWEQLTSVDTTSTDVWSWLWGLVWRLAVWLALAKLLVPLIPAITEGLLRRRWLRRHATFTINIAELLRALARPLAFFLGMEYVAAYVAQSFAEFEGLVWIIDAVVIYWVVVAAAKVLVLPRSHRRQQGHASASAFDNLDEDEAAAISDLLVIELDRAKKLVRSVRVVVVFWLLSAYIPDFVEPLTGITVIWWLVDKVAVWGFVGVVYWVLSQWKDDIASVFERLAGDGLRRPVEFVHEHKDRPWGVLVIAVASLYVLFKEVGIIARRFVLNTQWFKRASAFAFRTKIELRNRERVQNDGGQPLDAKRLPQDYREVFEDRALVDEAYRIDRGTYTADVLARFERWKAARRQGSVIVSGEPGVGKTTFLNGVSAKLAEATEWPMVRGRIDEKLESREGVLDFVAELFELDTTPSSSDELIAQLNELEPRVALVDDCHHAFTRQIEGFDSLETLLDIVNLCDEAHFFVLTFNGFTWSYINRIEAREHYFGQVLTLEPWSEEDLERMIETRTAHTDYLPSFADLVHDQVDHADYFFEVVKTANGYFRYLHEFSGGNPRVAMLYWLRSLRPTGDAKTLQVSLFRRPSTAEFSSYTDDHWFVLGALAQHGELDVDELATVVNVPRGFCNLAVDYFAEAGVVDLDPESRRARLTPLFLRQVLRQLSNSNFLYGYGNG</sequence>
<dbReference type="AlphaFoldDB" id="A0A4Y6PMA4"/>
<dbReference type="OrthoDB" id="5523734at2"/>
<evidence type="ECO:0000259" key="4">
    <source>
        <dbReference type="Pfam" id="PF13401"/>
    </source>
</evidence>
<feature type="coiled-coil region" evidence="1">
    <location>
        <begin position="104"/>
        <end position="165"/>
    </location>
</feature>
<gene>
    <name evidence="5" type="ORF">FIV42_01440</name>
</gene>
<accession>A0A5B8XZS5</accession>
<keyword evidence="3" id="KW-0732">Signal</keyword>
<keyword evidence="2" id="KW-0812">Transmembrane</keyword>
<feature type="chain" id="PRO_5030106054" description="ORC1/DEAH AAA+ ATPase domain-containing protein" evidence="3">
    <location>
        <begin position="25"/>
        <end position="894"/>
    </location>
</feature>
<keyword evidence="2" id="KW-0472">Membrane</keyword>
<name>A0A4Y6PMA4_PERCE</name>
<evidence type="ECO:0000313" key="5">
    <source>
        <dbReference type="EMBL" id="QDG49446.1"/>
    </source>
</evidence>
<feature type="signal peptide" evidence="3">
    <location>
        <begin position="1"/>
        <end position="24"/>
    </location>
</feature>
<dbReference type="SUPFAM" id="SSF52540">
    <property type="entry name" value="P-loop containing nucleoside triphosphate hydrolases"/>
    <property type="match status" value="1"/>
</dbReference>
<dbReference type="EMBL" id="CP041186">
    <property type="protein sequence ID" value="QDG49446.1"/>
    <property type="molecule type" value="Genomic_DNA"/>
</dbReference>
<accession>A0A4Y6PMA4</accession>
<proteinExistence type="predicted"/>
<evidence type="ECO:0000313" key="6">
    <source>
        <dbReference type="Proteomes" id="UP000315995"/>
    </source>
</evidence>
<feature type="transmembrane region" description="Helical" evidence="2">
    <location>
        <begin position="293"/>
        <end position="315"/>
    </location>
</feature>
<dbReference type="InterPro" id="IPR027417">
    <property type="entry name" value="P-loop_NTPase"/>
</dbReference>
<feature type="transmembrane region" description="Helical" evidence="2">
    <location>
        <begin position="468"/>
        <end position="489"/>
    </location>
</feature>
<evidence type="ECO:0000256" key="1">
    <source>
        <dbReference type="SAM" id="Coils"/>
    </source>
</evidence>